<comment type="similarity">
    <text evidence="2 3">Belongs to the small heat shock protein (HSP20) family.</text>
</comment>
<dbReference type="InterPro" id="IPR008978">
    <property type="entry name" value="HSP20-like_chaperone"/>
</dbReference>
<protein>
    <submittedName>
        <fullName evidence="5">Hsp20 family protein</fullName>
    </submittedName>
</protein>
<reference evidence="6" key="1">
    <citation type="journal article" date="2019" name="Int. J. Syst. Evol. Microbiol.">
        <title>The Global Catalogue of Microorganisms (GCM) 10K type strain sequencing project: providing services to taxonomists for standard genome sequencing and annotation.</title>
        <authorList>
            <consortium name="The Broad Institute Genomics Platform"/>
            <consortium name="The Broad Institute Genome Sequencing Center for Infectious Disease"/>
            <person name="Wu L."/>
            <person name="Ma J."/>
        </authorList>
    </citation>
    <scope>NUCLEOTIDE SEQUENCE [LARGE SCALE GENOMIC DNA]</scope>
    <source>
        <strain evidence="6">CCUG 60023</strain>
    </source>
</reference>
<evidence type="ECO:0000259" key="4">
    <source>
        <dbReference type="PROSITE" id="PS01031"/>
    </source>
</evidence>
<accession>A0ABW3FEL8</accession>
<dbReference type="PANTHER" id="PTHR47062">
    <property type="match status" value="1"/>
</dbReference>
<feature type="domain" description="SHSP" evidence="4">
    <location>
        <begin position="30"/>
        <end position="142"/>
    </location>
</feature>
<dbReference type="PANTHER" id="PTHR47062:SF1">
    <property type="entry name" value="SMALL HEAT SHOCK PROTEIN IBPA"/>
    <property type="match status" value="1"/>
</dbReference>
<evidence type="ECO:0000256" key="3">
    <source>
        <dbReference type="RuleBase" id="RU003616"/>
    </source>
</evidence>
<dbReference type="Gene3D" id="2.60.40.790">
    <property type="match status" value="1"/>
</dbReference>
<dbReference type="PROSITE" id="PS01031">
    <property type="entry name" value="SHSP"/>
    <property type="match status" value="1"/>
</dbReference>
<evidence type="ECO:0000313" key="5">
    <source>
        <dbReference type="EMBL" id="MFD0915365.1"/>
    </source>
</evidence>
<keyword evidence="6" id="KW-1185">Reference proteome</keyword>
<keyword evidence="1" id="KW-0346">Stress response</keyword>
<dbReference type="RefSeq" id="WP_377211210.1">
    <property type="nucleotide sequence ID" value="NZ_JBHTJV010000002.1"/>
</dbReference>
<gene>
    <name evidence="5" type="ORF">ACFQ14_02985</name>
</gene>
<dbReference type="InterPro" id="IPR037913">
    <property type="entry name" value="ACD_IbpA/B"/>
</dbReference>
<dbReference type="InterPro" id="IPR002068">
    <property type="entry name" value="A-crystallin/Hsp20_dom"/>
</dbReference>
<dbReference type="Pfam" id="PF00011">
    <property type="entry name" value="HSP20"/>
    <property type="match status" value="1"/>
</dbReference>
<comment type="caution">
    <text evidence="5">The sequence shown here is derived from an EMBL/GenBank/DDBJ whole genome shotgun (WGS) entry which is preliminary data.</text>
</comment>
<evidence type="ECO:0000313" key="6">
    <source>
        <dbReference type="Proteomes" id="UP001597101"/>
    </source>
</evidence>
<sequence>MRHVDFSPLYRSTVGFDRLFSLLDSMGQPEQSAPAYPPYNIERTGEDQYRITMAVAGFAEADLEIESKENTLLVKGSQEKADDEGVEVLFRGIAARNFERRFQLADHVEVRSAHLENGLLHIELLREIPEKMKPRKIAIAADKSKQIEGKKATRA</sequence>
<dbReference type="EMBL" id="JBHTJV010000002">
    <property type="protein sequence ID" value="MFD0915365.1"/>
    <property type="molecule type" value="Genomic_DNA"/>
</dbReference>
<evidence type="ECO:0000256" key="2">
    <source>
        <dbReference type="PROSITE-ProRule" id="PRU00285"/>
    </source>
</evidence>
<name>A0ABW3FEL8_9HYPH</name>
<dbReference type="CDD" id="cd06470">
    <property type="entry name" value="ACD_IbpA-B_like"/>
    <property type="match status" value="1"/>
</dbReference>
<dbReference type="SUPFAM" id="SSF49764">
    <property type="entry name" value="HSP20-like chaperones"/>
    <property type="match status" value="1"/>
</dbReference>
<organism evidence="5 6">
    <name type="scientific">Pseudahrensia aquimaris</name>
    <dbReference type="NCBI Taxonomy" id="744461"/>
    <lineage>
        <taxon>Bacteria</taxon>
        <taxon>Pseudomonadati</taxon>
        <taxon>Pseudomonadota</taxon>
        <taxon>Alphaproteobacteria</taxon>
        <taxon>Hyphomicrobiales</taxon>
        <taxon>Ahrensiaceae</taxon>
        <taxon>Pseudahrensia</taxon>
    </lineage>
</organism>
<dbReference type="Proteomes" id="UP001597101">
    <property type="component" value="Unassembled WGS sequence"/>
</dbReference>
<evidence type="ECO:0000256" key="1">
    <source>
        <dbReference type="ARBA" id="ARBA00023016"/>
    </source>
</evidence>
<proteinExistence type="inferred from homology"/>